<dbReference type="SUPFAM" id="SSF81343">
    <property type="entry name" value="Fumarate reductase respiratory complex transmembrane subunits"/>
    <property type="match status" value="1"/>
</dbReference>
<reference evidence="10" key="1">
    <citation type="submission" date="2015-12" db="EMBL/GenBank/DDBJ databases">
        <title>De novo transcriptome assembly of four potential Pierce s Disease insect vectors from Arizona vineyards.</title>
        <authorList>
            <person name="Tassone E.E."/>
        </authorList>
    </citation>
    <scope>NUCLEOTIDE SEQUENCE</scope>
</reference>
<dbReference type="EMBL" id="GEDC01018988">
    <property type="protein sequence ID" value="JAS18310.1"/>
    <property type="molecule type" value="Transcribed_RNA"/>
</dbReference>
<comment type="subcellular location">
    <subcellularLocation>
        <location evidence="1">Membrane</location>
        <topology evidence="1">Multi-pass membrane protein</topology>
    </subcellularLocation>
</comment>
<dbReference type="PANTHER" id="PTHR10978">
    <property type="entry name" value="SUCCINATE DEHYDROGENASE CYTOCHROME B560 SUBUNIT"/>
    <property type="match status" value="1"/>
</dbReference>
<dbReference type="GO" id="GO:0046872">
    <property type="term" value="F:metal ion binding"/>
    <property type="evidence" value="ECO:0007669"/>
    <property type="project" value="UniProtKB-KW"/>
</dbReference>
<dbReference type="Pfam" id="PF01127">
    <property type="entry name" value="Sdh_cyt"/>
    <property type="match status" value="1"/>
</dbReference>
<dbReference type="GO" id="GO:0009055">
    <property type="term" value="F:electron transfer activity"/>
    <property type="evidence" value="ECO:0007669"/>
    <property type="project" value="InterPro"/>
</dbReference>
<dbReference type="InterPro" id="IPR018495">
    <property type="entry name" value="Succ_DH_cyt_bsu_CS"/>
</dbReference>
<evidence type="ECO:0000256" key="8">
    <source>
        <dbReference type="ARBA" id="ARBA00023136"/>
    </source>
</evidence>
<keyword evidence="8 9" id="KW-0472">Membrane</keyword>
<comment type="pathway">
    <text evidence="2">Carbohydrate metabolism; tricarboxylic acid cycle.</text>
</comment>
<evidence type="ECO:0000256" key="1">
    <source>
        <dbReference type="ARBA" id="ARBA00004141"/>
    </source>
</evidence>
<dbReference type="FunFam" id="1.20.1300.10:FF:000011">
    <property type="entry name" value="Succinate dehydrogenase cytochrome b560 subunit"/>
    <property type="match status" value="1"/>
</dbReference>
<evidence type="ECO:0000256" key="2">
    <source>
        <dbReference type="ARBA" id="ARBA00005163"/>
    </source>
</evidence>
<dbReference type="PROSITE" id="PS01000">
    <property type="entry name" value="SDH_CYT_1"/>
    <property type="match status" value="1"/>
</dbReference>
<dbReference type="Gene3D" id="1.20.1300.10">
    <property type="entry name" value="Fumarate reductase/succinate dehydrogenase, transmembrane subunit"/>
    <property type="match status" value="1"/>
</dbReference>
<evidence type="ECO:0000256" key="7">
    <source>
        <dbReference type="ARBA" id="ARBA00023004"/>
    </source>
</evidence>
<dbReference type="GO" id="GO:0006099">
    <property type="term" value="P:tricarboxylic acid cycle"/>
    <property type="evidence" value="ECO:0007669"/>
    <property type="project" value="InterPro"/>
</dbReference>
<dbReference type="InterPro" id="IPR000701">
    <property type="entry name" value="SuccDH_FuR_B_TM-su"/>
</dbReference>
<dbReference type="PROSITE" id="PS01001">
    <property type="entry name" value="SDH_CYT_2"/>
    <property type="match status" value="1"/>
</dbReference>
<keyword evidence="7" id="KW-0408">Iron</keyword>
<evidence type="ECO:0000256" key="6">
    <source>
        <dbReference type="ARBA" id="ARBA00022989"/>
    </source>
</evidence>
<dbReference type="InterPro" id="IPR014314">
    <property type="entry name" value="Succ_DH_cytb556"/>
</dbReference>
<evidence type="ECO:0000256" key="5">
    <source>
        <dbReference type="ARBA" id="ARBA00022723"/>
    </source>
</evidence>
<dbReference type="GO" id="GO:0016020">
    <property type="term" value="C:membrane"/>
    <property type="evidence" value="ECO:0007669"/>
    <property type="project" value="UniProtKB-SubCell"/>
</dbReference>
<evidence type="ECO:0000256" key="9">
    <source>
        <dbReference type="SAM" id="Phobius"/>
    </source>
</evidence>
<dbReference type="AlphaFoldDB" id="A0A1B6CXW0"/>
<dbReference type="GO" id="GO:0006121">
    <property type="term" value="P:mitochondrial electron transport, succinate to ubiquinone"/>
    <property type="evidence" value="ECO:0007669"/>
    <property type="project" value="UniProtKB-ARBA"/>
</dbReference>
<dbReference type="PANTHER" id="PTHR10978:SF5">
    <property type="entry name" value="SUCCINATE DEHYDROGENASE CYTOCHROME B560 SUBUNIT, MITOCHONDRIAL"/>
    <property type="match status" value="1"/>
</dbReference>
<dbReference type="CDD" id="cd03499">
    <property type="entry name" value="SQR_TypeC_SdhC"/>
    <property type="match status" value="1"/>
</dbReference>
<dbReference type="GO" id="GO:0005739">
    <property type="term" value="C:mitochondrion"/>
    <property type="evidence" value="ECO:0007669"/>
    <property type="project" value="GOC"/>
</dbReference>
<evidence type="ECO:0000313" key="10">
    <source>
        <dbReference type="EMBL" id="JAS18310.1"/>
    </source>
</evidence>
<keyword evidence="6 9" id="KW-1133">Transmembrane helix</keyword>
<dbReference type="InterPro" id="IPR034804">
    <property type="entry name" value="SQR/QFR_C/D"/>
</dbReference>
<sequence>MALLYRSLMVPNCLPKPCSKYFQLQSRNVVMKVSSVKPAIVESYEDKNLRLNRPLSPHLSIYKPQLTSMLSITHRMTGVALSVYAVAFATASVFPGNFPQVVESIQNLHLAAPVLFSSKLILSFPVAFHVCNGIRHLVWDLGKALTIKQVYNTGYIMIGTSAVVAFILASL</sequence>
<keyword evidence="4 9" id="KW-0812">Transmembrane</keyword>
<feature type="transmembrane region" description="Helical" evidence="9">
    <location>
        <begin position="110"/>
        <end position="130"/>
    </location>
</feature>
<feature type="transmembrane region" description="Helical" evidence="9">
    <location>
        <begin position="78"/>
        <end position="98"/>
    </location>
</feature>
<feature type="transmembrane region" description="Helical" evidence="9">
    <location>
        <begin position="150"/>
        <end position="169"/>
    </location>
</feature>
<keyword evidence="3" id="KW-0349">Heme</keyword>
<evidence type="ECO:0000256" key="3">
    <source>
        <dbReference type="ARBA" id="ARBA00022617"/>
    </source>
</evidence>
<accession>A0A1B6CXW0</accession>
<gene>
    <name evidence="10" type="ORF">g.429</name>
</gene>
<protein>
    <submittedName>
        <fullName evidence="10">Uncharacterized protein</fullName>
    </submittedName>
</protein>
<name>A0A1B6CXW0_9HEMI</name>
<proteinExistence type="predicted"/>
<evidence type="ECO:0000256" key="4">
    <source>
        <dbReference type="ARBA" id="ARBA00022692"/>
    </source>
</evidence>
<dbReference type="NCBIfam" id="TIGR02970">
    <property type="entry name" value="succ_dehyd_cytB"/>
    <property type="match status" value="1"/>
</dbReference>
<keyword evidence="5" id="KW-0479">Metal-binding</keyword>
<organism evidence="10">
    <name type="scientific">Clastoptera arizonana</name>
    <name type="common">Arizona spittle bug</name>
    <dbReference type="NCBI Taxonomy" id="38151"/>
    <lineage>
        <taxon>Eukaryota</taxon>
        <taxon>Metazoa</taxon>
        <taxon>Ecdysozoa</taxon>
        <taxon>Arthropoda</taxon>
        <taxon>Hexapoda</taxon>
        <taxon>Insecta</taxon>
        <taxon>Pterygota</taxon>
        <taxon>Neoptera</taxon>
        <taxon>Paraneoptera</taxon>
        <taxon>Hemiptera</taxon>
        <taxon>Auchenorrhyncha</taxon>
        <taxon>Cercopoidea</taxon>
        <taxon>Clastopteridae</taxon>
        <taxon>Clastoptera</taxon>
    </lineage>
</organism>